<comment type="similarity">
    <text evidence="1">Belongs to the FAH family.</text>
</comment>
<keyword evidence="2" id="KW-0479">Metal-binding</keyword>
<feature type="domain" description="Fumarylacetoacetase-like C-terminal" evidence="3">
    <location>
        <begin position="72"/>
        <end position="275"/>
    </location>
</feature>
<keyword evidence="5" id="KW-1185">Reference proteome</keyword>
<dbReference type="InterPro" id="IPR011234">
    <property type="entry name" value="Fumarylacetoacetase-like_C"/>
</dbReference>
<organism evidence="4 5">
    <name type="scientific">Arthrobacter ginkgonis</name>
    <dbReference type="NCBI Taxonomy" id="1630594"/>
    <lineage>
        <taxon>Bacteria</taxon>
        <taxon>Bacillati</taxon>
        <taxon>Actinomycetota</taxon>
        <taxon>Actinomycetes</taxon>
        <taxon>Micrococcales</taxon>
        <taxon>Micrococcaceae</taxon>
        <taxon>Arthrobacter</taxon>
    </lineage>
</organism>
<evidence type="ECO:0000313" key="4">
    <source>
        <dbReference type="EMBL" id="GAA3704597.1"/>
    </source>
</evidence>
<evidence type="ECO:0000259" key="3">
    <source>
        <dbReference type="Pfam" id="PF01557"/>
    </source>
</evidence>
<name>A0ABP7DHE2_9MICC</name>
<evidence type="ECO:0000313" key="5">
    <source>
        <dbReference type="Proteomes" id="UP001500752"/>
    </source>
</evidence>
<dbReference type="GO" id="GO:0016787">
    <property type="term" value="F:hydrolase activity"/>
    <property type="evidence" value="ECO:0007669"/>
    <property type="project" value="UniProtKB-KW"/>
</dbReference>
<dbReference type="InterPro" id="IPR036663">
    <property type="entry name" value="Fumarylacetoacetase_C_sf"/>
</dbReference>
<dbReference type="Gene3D" id="3.90.850.10">
    <property type="entry name" value="Fumarylacetoacetase-like, C-terminal domain"/>
    <property type="match status" value="1"/>
</dbReference>
<gene>
    <name evidence="4" type="ORF">GCM10023081_46100</name>
</gene>
<evidence type="ECO:0000256" key="2">
    <source>
        <dbReference type="ARBA" id="ARBA00022723"/>
    </source>
</evidence>
<dbReference type="PANTHER" id="PTHR42796">
    <property type="entry name" value="FUMARYLACETOACETATE HYDROLASE DOMAIN-CONTAINING PROTEIN 2A-RELATED"/>
    <property type="match status" value="1"/>
</dbReference>
<accession>A0ABP7DHE2</accession>
<proteinExistence type="inferred from homology"/>
<dbReference type="InterPro" id="IPR051121">
    <property type="entry name" value="FAH"/>
</dbReference>
<dbReference type="SUPFAM" id="SSF56529">
    <property type="entry name" value="FAH"/>
    <property type="match status" value="1"/>
</dbReference>
<keyword evidence="4" id="KW-0378">Hydrolase</keyword>
<comment type="caution">
    <text evidence="4">The sequence shown here is derived from an EMBL/GenBank/DDBJ whole genome shotgun (WGS) entry which is preliminary data.</text>
</comment>
<dbReference type="Pfam" id="PF01557">
    <property type="entry name" value="FAA_hydrolase"/>
    <property type="match status" value="1"/>
</dbReference>
<dbReference type="EMBL" id="BAABEO010000036">
    <property type="protein sequence ID" value="GAA3704597.1"/>
    <property type="molecule type" value="Genomic_DNA"/>
</dbReference>
<dbReference type="PANTHER" id="PTHR42796:SF4">
    <property type="entry name" value="FUMARYLACETOACETATE HYDROLASE DOMAIN-CONTAINING PROTEIN 2A"/>
    <property type="match status" value="1"/>
</dbReference>
<evidence type="ECO:0000256" key="1">
    <source>
        <dbReference type="ARBA" id="ARBA00010211"/>
    </source>
</evidence>
<dbReference type="Proteomes" id="UP001500752">
    <property type="component" value="Unassembled WGS sequence"/>
</dbReference>
<sequence length="279" mass="29237">MQGAGGMRLATVRVDGGTAAAVEMEGQLMLLPFEDVGEWLRAGSPEPGLYDGSDRLPLEDADFAPLVTAPGKIVCVGLNYREHILEMGRELPTHPTLFAKFADALVGANDSIVLPPGSDAVDWEAELAVVIGRTVRRATEEEASAAIAGFTVANDISARDFQRRTPEWLQGKTFDATTPLGPFLLTADQAGTAPDLLLECAVDGATKQKSGTADLVFGPVDLIRYISAITTLHPGDVILTGTPGGVGDGRDPKEFLGDGSTVTTSISGIGACRNTCTVR</sequence>
<reference evidence="5" key="1">
    <citation type="journal article" date="2019" name="Int. J. Syst. Evol. Microbiol.">
        <title>The Global Catalogue of Microorganisms (GCM) 10K type strain sequencing project: providing services to taxonomists for standard genome sequencing and annotation.</title>
        <authorList>
            <consortium name="The Broad Institute Genomics Platform"/>
            <consortium name="The Broad Institute Genome Sequencing Center for Infectious Disease"/>
            <person name="Wu L."/>
            <person name="Ma J."/>
        </authorList>
    </citation>
    <scope>NUCLEOTIDE SEQUENCE [LARGE SCALE GENOMIC DNA]</scope>
    <source>
        <strain evidence="5">JCM 30742</strain>
    </source>
</reference>
<protein>
    <submittedName>
        <fullName evidence="4">Fumarylacetoacetate hydrolase family protein</fullName>
    </submittedName>
</protein>